<reference evidence="3 5" key="2">
    <citation type="submission" date="2023-11" db="EMBL/GenBank/DDBJ databases">
        <title>MicrobeMod: A computational toolkit for identifying prokaryotic methylation and restriction-modification with nanopore sequencing.</title>
        <authorList>
            <person name="Crits-Christoph A."/>
            <person name="Kang S.C."/>
            <person name="Lee H."/>
            <person name="Ostrov N."/>
        </authorList>
    </citation>
    <scope>NUCLEOTIDE SEQUENCE [LARGE SCALE GENOMIC DNA]</scope>
    <source>
        <strain evidence="3 5">ATCC 23090</strain>
    </source>
</reference>
<dbReference type="InterPro" id="IPR000182">
    <property type="entry name" value="GNAT_dom"/>
</dbReference>
<dbReference type="EMBL" id="FPIZ01000021">
    <property type="protein sequence ID" value="SFW82401.1"/>
    <property type="molecule type" value="Genomic_DNA"/>
</dbReference>
<accession>A0A1K1SDF0</accession>
<dbReference type="Pfam" id="PF13673">
    <property type="entry name" value="Acetyltransf_10"/>
    <property type="match status" value="1"/>
</dbReference>
<dbReference type="Proteomes" id="UP000183788">
    <property type="component" value="Unassembled WGS sequence"/>
</dbReference>
<feature type="domain" description="N-acetyltransferase" evidence="1">
    <location>
        <begin position="7"/>
        <end position="149"/>
    </location>
</feature>
<dbReference type="AlphaFoldDB" id="A0A1K1SDF0"/>
<protein>
    <submittedName>
        <fullName evidence="2">ElaA protein</fullName>
    </submittedName>
    <submittedName>
        <fullName evidence="3">GNAT family N-acetyltransferase</fullName>
        <ecNumber evidence="3">2.3.1.-</ecNumber>
    </submittedName>
</protein>
<dbReference type="CDD" id="cd04301">
    <property type="entry name" value="NAT_SF"/>
    <property type="match status" value="1"/>
</dbReference>
<dbReference type="GO" id="GO:0016747">
    <property type="term" value="F:acyltransferase activity, transferring groups other than amino-acyl groups"/>
    <property type="evidence" value="ECO:0007669"/>
    <property type="project" value="InterPro"/>
</dbReference>
<dbReference type="STRING" id="1004.SAMN05661012_05223"/>
<dbReference type="RefSeq" id="WP_072364239.1">
    <property type="nucleotide sequence ID" value="NZ_CP139972.1"/>
</dbReference>
<evidence type="ECO:0000313" key="2">
    <source>
        <dbReference type="EMBL" id="SFW82401.1"/>
    </source>
</evidence>
<sequence length="149" mass="17080">MIQWFTKSFEELTNNELYAIMQVRFNVFIIEQNCLAEDLDDYDQEALHLFGVDESGKVVAYTRIFGPGKKYEEAAFGRVLTTKEVRGQGAGKELMKRTLAVIEDHYGKVAVKISAQSYLLKFYSELGFEQVSEEYDDHGLPHIDMVRPA</sequence>
<keyword evidence="3" id="KW-0012">Acyltransferase</keyword>
<dbReference type="Proteomes" id="UP001326715">
    <property type="component" value="Chromosome"/>
</dbReference>
<evidence type="ECO:0000313" key="3">
    <source>
        <dbReference type="EMBL" id="WQG87932.1"/>
    </source>
</evidence>
<evidence type="ECO:0000259" key="1">
    <source>
        <dbReference type="PROSITE" id="PS51186"/>
    </source>
</evidence>
<proteinExistence type="predicted"/>
<gene>
    <name evidence="2" type="ORF">SAMN05661012_05223</name>
    <name evidence="3" type="ORF">SR876_23675</name>
</gene>
<organism evidence="2 4">
    <name type="scientific">Chitinophaga sancti</name>
    <dbReference type="NCBI Taxonomy" id="1004"/>
    <lineage>
        <taxon>Bacteria</taxon>
        <taxon>Pseudomonadati</taxon>
        <taxon>Bacteroidota</taxon>
        <taxon>Chitinophagia</taxon>
        <taxon>Chitinophagales</taxon>
        <taxon>Chitinophagaceae</taxon>
        <taxon>Chitinophaga</taxon>
    </lineage>
</organism>
<evidence type="ECO:0000313" key="5">
    <source>
        <dbReference type="Proteomes" id="UP001326715"/>
    </source>
</evidence>
<keyword evidence="3" id="KW-0808">Transferase</keyword>
<dbReference type="OrthoDB" id="9796171at2"/>
<dbReference type="SUPFAM" id="SSF55729">
    <property type="entry name" value="Acyl-CoA N-acyltransferases (Nat)"/>
    <property type="match status" value="1"/>
</dbReference>
<dbReference type="Gene3D" id="3.40.630.30">
    <property type="match status" value="1"/>
</dbReference>
<evidence type="ECO:0000313" key="4">
    <source>
        <dbReference type="Proteomes" id="UP000183788"/>
    </source>
</evidence>
<name>A0A1K1SDF0_9BACT</name>
<dbReference type="EC" id="2.3.1.-" evidence="3"/>
<dbReference type="PROSITE" id="PS51186">
    <property type="entry name" value="GNAT"/>
    <property type="match status" value="1"/>
</dbReference>
<dbReference type="EMBL" id="CP140154">
    <property type="protein sequence ID" value="WQG87932.1"/>
    <property type="molecule type" value="Genomic_DNA"/>
</dbReference>
<dbReference type="InterPro" id="IPR016181">
    <property type="entry name" value="Acyl_CoA_acyltransferase"/>
</dbReference>
<reference evidence="2 4" key="1">
    <citation type="submission" date="2016-11" db="EMBL/GenBank/DDBJ databases">
        <authorList>
            <person name="Jaros S."/>
            <person name="Januszkiewicz K."/>
            <person name="Wedrychowicz H."/>
        </authorList>
    </citation>
    <scope>NUCLEOTIDE SEQUENCE [LARGE SCALE GENOMIC DNA]</scope>
    <source>
        <strain evidence="2 4">DSM 784</strain>
    </source>
</reference>
<keyword evidence="5" id="KW-1185">Reference proteome</keyword>